<feature type="domain" description="Glycosyltransferase subfamily 4-like N-terminal" evidence="5">
    <location>
        <begin position="27"/>
        <end position="205"/>
    </location>
</feature>
<evidence type="ECO:0000259" key="5">
    <source>
        <dbReference type="Pfam" id="PF13439"/>
    </source>
</evidence>
<dbReference type="InterPro" id="IPR001296">
    <property type="entry name" value="Glyco_trans_1"/>
</dbReference>
<evidence type="ECO:0000313" key="6">
    <source>
        <dbReference type="EMBL" id="MBP2382298.1"/>
    </source>
</evidence>
<sequence>MPAAALRIAAISLHTSPLEEPGGADAGGMNVVVLEQSRALARLGHQVDLFTRRHHADAPAVVEIAEGLRLHHLDAGPAEPLAKSDMEQAITPFRDALHPHLADGSYDLVHSHHWFSGVAALPLARELHLPHLQSFHSVAAPENAEGLDAGEPAESSGRIPGEQFVAAGSDLVVAVSEAEARTVSERYGIPGERLSVVRPGVDVDRFRPCTDIGTRRHRPTLLFTARLQPLKAPDLALEVLAHLDPALGARLVLAGGVSQDFVDYLTELRDRAEQLGVADLVEFVGSLGRDELAEEMRCAGVLLLTSWSETFGLVALEAQASGTPVVAWRCAGGVQEAIDPGEGVVLTSRDPDVWAESVQSLLEDADRYDAAVRSAREFAATRTWEAAAESLAALYARRLEAHGSTDGATA</sequence>
<keyword evidence="2 6" id="KW-0328">Glycosyltransferase</keyword>
<feature type="domain" description="Glycosyl transferase family 1" evidence="4">
    <location>
        <begin position="217"/>
        <end position="377"/>
    </location>
</feature>
<accession>A0ABS4X240</accession>
<evidence type="ECO:0000256" key="1">
    <source>
        <dbReference type="ARBA" id="ARBA00021292"/>
    </source>
</evidence>
<reference evidence="6 7" key="1">
    <citation type="submission" date="2021-03" db="EMBL/GenBank/DDBJ databases">
        <title>Sequencing the genomes of 1000 actinobacteria strains.</title>
        <authorList>
            <person name="Klenk H.-P."/>
        </authorList>
    </citation>
    <scope>NUCLEOTIDE SEQUENCE [LARGE SCALE GENOMIC DNA]</scope>
    <source>
        <strain evidence="6 7">DSM 14566</strain>
    </source>
</reference>
<dbReference type="GO" id="GO:0102710">
    <property type="term" value="F:D-inositol-3-phosphate glycosyltransferase activity"/>
    <property type="evidence" value="ECO:0007669"/>
    <property type="project" value="UniProtKB-EC"/>
</dbReference>
<keyword evidence="3 6" id="KW-0808">Transferase</keyword>
<dbReference type="EMBL" id="JAGIOD010000001">
    <property type="protein sequence ID" value="MBP2382298.1"/>
    <property type="molecule type" value="Genomic_DNA"/>
</dbReference>
<keyword evidence="7" id="KW-1185">Reference proteome</keyword>
<comment type="caution">
    <text evidence="6">The sequence shown here is derived from an EMBL/GenBank/DDBJ whole genome shotgun (WGS) entry which is preliminary data.</text>
</comment>
<protein>
    <recommendedName>
        <fullName evidence="1">D-inositol 3-phosphate glycosyltransferase</fullName>
    </recommendedName>
</protein>
<dbReference type="Pfam" id="PF00534">
    <property type="entry name" value="Glycos_transf_1"/>
    <property type="match status" value="1"/>
</dbReference>
<evidence type="ECO:0000256" key="2">
    <source>
        <dbReference type="ARBA" id="ARBA00022676"/>
    </source>
</evidence>
<dbReference type="InterPro" id="IPR028098">
    <property type="entry name" value="Glyco_trans_4-like_N"/>
</dbReference>
<name>A0ABS4X240_9MICO</name>
<dbReference type="Gene3D" id="3.40.50.2000">
    <property type="entry name" value="Glycogen Phosphorylase B"/>
    <property type="match status" value="2"/>
</dbReference>
<dbReference type="SUPFAM" id="SSF53756">
    <property type="entry name" value="UDP-Glycosyltransferase/glycogen phosphorylase"/>
    <property type="match status" value="1"/>
</dbReference>
<evidence type="ECO:0000313" key="7">
    <source>
        <dbReference type="Proteomes" id="UP001519290"/>
    </source>
</evidence>
<evidence type="ECO:0000259" key="4">
    <source>
        <dbReference type="Pfam" id="PF00534"/>
    </source>
</evidence>
<evidence type="ECO:0000256" key="3">
    <source>
        <dbReference type="ARBA" id="ARBA00022679"/>
    </source>
</evidence>
<proteinExistence type="predicted"/>
<dbReference type="PANTHER" id="PTHR45947:SF3">
    <property type="entry name" value="SULFOQUINOVOSYL TRANSFERASE SQD2"/>
    <property type="match status" value="1"/>
</dbReference>
<gene>
    <name evidence="6" type="ORF">JOF43_002255</name>
</gene>
<dbReference type="RefSeq" id="WP_209902056.1">
    <property type="nucleotide sequence ID" value="NZ_BAAAJW010000003.1"/>
</dbReference>
<dbReference type="Proteomes" id="UP001519290">
    <property type="component" value="Unassembled WGS sequence"/>
</dbReference>
<dbReference type="Pfam" id="PF13439">
    <property type="entry name" value="Glyco_transf_4"/>
    <property type="match status" value="1"/>
</dbReference>
<dbReference type="InterPro" id="IPR050194">
    <property type="entry name" value="Glycosyltransferase_grp1"/>
</dbReference>
<dbReference type="PANTHER" id="PTHR45947">
    <property type="entry name" value="SULFOQUINOVOSYL TRANSFERASE SQD2"/>
    <property type="match status" value="1"/>
</dbReference>
<organism evidence="6 7">
    <name type="scientific">Brachybacterium sacelli</name>
    <dbReference type="NCBI Taxonomy" id="173364"/>
    <lineage>
        <taxon>Bacteria</taxon>
        <taxon>Bacillati</taxon>
        <taxon>Actinomycetota</taxon>
        <taxon>Actinomycetes</taxon>
        <taxon>Micrococcales</taxon>
        <taxon>Dermabacteraceae</taxon>
        <taxon>Brachybacterium</taxon>
    </lineage>
</organism>